<reference evidence="2" key="1">
    <citation type="journal article" date="2018" name="BMC Genomics">
        <title>Genomic insights into host adaptation between the wheat stripe rust pathogen (Puccinia striiformis f. sp. tritici) and the barley stripe rust pathogen (Puccinia striiformis f. sp. hordei).</title>
        <authorList>
            <person name="Xia C."/>
            <person name="Wang M."/>
            <person name="Yin C."/>
            <person name="Cornejo O.E."/>
            <person name="Hulbert S.H."/>
            <person name="Chen X."/>
        </authorList>
    </citation>
    <scope>NUCLEOTIDE SEQUENCE [LARGE SCALE GENOMIC DNA]</scope>
    <source>
        <strain evidence="2">93-210</strain>
    </source>
</reference>
<organism evidence="1 2">
    <name type="scientific">Puccinia striiformis f. sp. tritici</name>
    <dbReference type="NCBI Taxonomy" id="168172"/>
    <lineage>
        <taxon>Eukaryota</taxon>
        <taxon>Fungi</taxon>
        <taxon>Dikarya</taxon>
        <taxon>Basidiomycota</taxon>
        <taxon>Pucciniomycotina</taxon>
        <taxon>Pucciniomycetes</taxon>
        <taxon>Pucciniales</taxon>
        <taxon>Pucciniaceae</taxon>
        <taxon>Puccinia</taxon>
    </lineage>
</organism>
<reference evidence="1 2" key="3">
    <citation type="journal article" date="2022" name="Microbiol. Spectr.">
        <title>Folding features and dynamics of 3D genome architecture in plant fungal pathogens.</title>
        <authorList>
            <person name="Xia C."/>
        </authorList>
    </citation>
    <scope>NUCLEOTIDE SEQUENCE [LARGE SCALE GENOMIC DNA]</scope>
    <source>
        <strain evidence="1 2">93-210</strain>
    </source>
</reference>
<proteinExistence type="predicted"/>
<keyword evidence="2" id="KW-1185">Reference proteome</keyword>
<evidence type="ECO:0000313" key="2">
    <source>
        <dbReference type="Proteomes" id="UP001060170"/>
    </source>
</evidence>
<gene>
    <name evidence="1" type="ORF">MJO28_015713</name>
</gene>
<dbReference type="Proteomes" id="UP001060170">
    <property type="component" value="Chromosome 17"/>
</dbReference>
<protein>
    <submittedName>
        <fullName evidence="1">Uncharacterized protein</fullName>
    </submittedName>
</protein>
<comment type="caution">
    <text evidence="1">The sequence shown here is derived from an EMBL/GenBank/DDBJ whole genome shotgun (WGS) entry which is preliminary data.</text>
</comment>
<sequence>MTKWWSFQSYLGLPDEQININRQDHILLEFLIEFQFSLLSFPTSGFDQAKLLASIGQNLSWGFDSGIFSLQVNIILQARILVAFLIRFQFSACLASSIRQLSDGFNSGIFSLQNRLPSFISIAFYHHPACILLKFFFNHLIPSIFDQTFVILVTAALRNVVFYCHDLEISSGFIVKFYCPGFQRNNHRPNFRGSSQSADNDEQLPMGPAGSIFAEPEYGRSEARQEQAELSSNSEMEHEHETAVLDDGDTKTSEREEETQNGNTHGGDKTLGSNNTDASEEDEDTSDDKAHVAEYTSDDGGNTTLGSYSAEEDDRLDNRERLNNNQDKHDQASQGKQDKIGNTPLDRTESESSGSDSIDGWGDEEDKLDSKTDIGDESDGNLEMPVNTEDDLAGNIDMADNTEDELAGDIEMEELALNLVPLQPVPTHLMMNYESLLFWLSWESAEKRTTMDLKALLNREKL</sequence>
<dbReference type="EMBL" id="CM045881">
    <property type="protein sequence ID" value="KAI7936814.1"/>
    <property type="molecule type" value="Genomic_DNA"/>
</dbReference>
<evidence type="ECO:0000313" key="1">
    <source>
        <dbReference type="EMBL" id="KAI7936814.1"/>
    </source>
</evidence>
<reference evidence="2" key="2">
    <citation type="journal article" date="2018" name="Mol. Plant Microbe Interact.">
        <title>Genome sequence resources for the wheat stripe rust pathogen (Puccinia striiformis f. sp. tritici) and the barley stripe rust pathogen (Puccinia striiformis f. sp. hordei).</title>
        <authorList>
            <person name="Xia C."/>
            <person name="Wang M."/>
            <person name="Yin C."/>
            <person name="Cornejo O.E."/>
            <person name="Hulbert S.H."/>
            <person name="Chen X."/>
        </authorList>
    </citation>
    <scope>NUCLEOTIDE SEQUENCE [LARGE SCALE GENOMIC DNA]</scope>
    <source>
        <strain evidence="2">93-210</strain>
    </source>
</reference>
<name>A0ACC0DSC3_9BASI</name>
<accession>A0ACC0DSC3</accession>